<feature type="transmembrane region" description="Helical" evidence="6">
    <location>
        <begin position="189"/>
        <end position="210"/>
    </location>
</feature>
<dbReference type="GO" id="GO:0005290">
    <property type="term" value="F:L-histidine transmembrane transporter activity"/>
    <property type="evidence" value="ECO:0007669"/>
    <property type="project" value="TreeGrafter"/>
</dbReference>
<dbReference type="GO" id="GO:0015817">
    <property type="term" value="P:histidine transport"/>
    <property type="evidence" value="ECO:0007669"/>
    <property type="project" value="TreeGrafter"/>
</dbReference>
<proteinExistence type="predicted"/>
<feature type="region of interest" description="Disordered" evidence="5">
    <location>
        <begin position="1"/>
        <end position="69"/>
    </location>
</feature>
<evidence type="ECO:0000313" key="9">
    <source>
        <dbReference type="Proteomes" id="UP000472265"/>
    </source>
</evidence>
<reference evidence="8" key="3">
    <citation type="submission" date="2025-09" db="UniProtKB">
        <authorList>
            <consortium name="Ensembl"/>
        </authorList>
    </citation>
    <scope>IDENTIFICATION</scope>
</reference>
<feature type="transmembrane region" description="Helical" evidence="6">
    <location>
        <begin position="289"/>
        <end position="313"/>
    </location>
</feature>
<keyword evidence="9" id="KW-1185">Reference proteome</keyword>
<dbReference type="Proteomes" id="UP000472265">
    <property type="component" value="Chromosome 6"/>
</dbReference>
<protein>
    <submittedName>
        <fullName evidence="8">Solute carrier family 38 member 3a</fullName>
    </submittedName>
</protein>
<keyword evidence="4 6" id="KW-0472">Membrane</keyword>
<dbReference type="GO" id="GO:0015182">
    <property type="term" value="F:L-asparagine transmembrane transporter activity"/>
    <property type="evidence" value="ECO:0007669"/>
    <property type="project" value="TreeGrafter"/>
</dbReference>
<feature type="transmembrane region" description="Helical" evidence="6">
    <location>
        <begin position="123"/>
        <end position="145"/>
    </location>
</feature>
<gene>
    <name evidence="8" type="primary">SLC38A3</name>
    <name evidence="8" type="synonym">LOC115583429</name>
</gene>
<sequence>MSEDKPADTVETAPAEVNAIPNGKGHEPGEEIAALAKTPPAGDADKETVPNSAQNDSPHRTENAAANLPESQEFLSGVDDKKTIRFTDFEGKTSFGMSVFNLGNAIMGSGILGLAYAMANTGVVLFLVLLTVVAVLSSYSIHLLLKSSGIVGIRAYEQLGYRAFGTPGKMAAGIAITLQNIGGEVTLEWFMNGNYLVIVVSIAVILPLALMKQLGYLGYTSGFSLSCMVFFLISVCPGIHTCKLLIDMSCFLFLTAYTIPILAFAFVCHPEVLPIYTELRNPTKKKMQHVANISIAVMYGMYFLAALFGYLTFYGEVEPELLHTYSRIDPYDTLILCVRVAVLTAVTLTVPIVLFPVRRAIQQMMFPNKTFYWPRHIAIAAILLTFINLLVIFAPNILGIFGVIGATSAPCLIFIFPAVFYIRIVPKEEEPLRSVPKIMAACFAGIGFLFMIMSLSFIIIDWTSGSSKASSGH</sequence>
<evidence type="ECO:0000256" key="4">
    <source>
        <dbReference type="ARBA" id="ARBA00023136"/>
    </source>
</evidence>
<dbReference type="InterPro" id="IPR013057">
    <property type="entry name" value="AA_transpt_TM"/>
</dbReference>
<evidence type="ECO:0000256" key="5">
    <source>
        <dbReference type="SAM" id="MobiDB-lite"/>
    </source>
</evidence>
<evidence type="ECO:0000256" key="2">
    <source>
        <dbReference type="ARBA" id="ARBA00022692"/>
    </source>
</evidence>
<evidence type="ECO:0000313" key="8">
    <source>
        <dbReference type="Ensembl" id="ENSSAUP00010031221.1"/>
    </source>
</evidence>
<feature type="transmembrane region" description="Helical" evidence="6">
    <location>
        <begin position="400"/>
        <end position="426"/>
    </location>
</feature>
<dbReference type="GO" id="GO:0015186">
    <property type="term" value="F:L-glutamine transmembrane transporter activity"/>
    <property type="evidence" value="ECO:0007669"/>
    <property type="project" value="TreeGrafter"/>
</dbReference>
<feature type="transmembrane region" description="Helical" evidence="6">
    <location>
        <begin position="246"/>
        <end position="268"/>
    </location>
</feature>
<feature type="transmembrane region" description="Helical" evidence="6">
    <location>
        <begin position="438"/>
        <end position="460"/>
    </location>
</feature>
<evidence type="ECO:0000256" key="3">
    <source>
        <dbReference type="ARBA" id="ARBA00022989"/>
    </source>
</evidence>
<dbReference type="AlphaFoldDB" id="A0A671W3I4"/>
<feature type="transmembrane region" description="Helical" evidence="6">
    <location>
        <begin position="95"/>
        <end position="117"/>
    </location>
</feature>
<reference evidence="8" key="1">
    <citation type="submission" date="2021-04" db="EMBL/GenBank/DDBJ databases">
        <authorList>
            <consortium name="Wellcome Sanger Institute Data Sharing"/>
        </authorList>
    </citation>
    <scope>NUCLEOTIDE SEQUENCE [LARGE SCALE GENOMIC DNA]</scope>
</reference>
<evidence type="ECO:0000256" key="6">
    <source>
        <dbReference type="SAM" id="Phobius"/>
    </source>
</evidence>
<accession>A0A671W3I4</accession>
<feature type="transmembrane region" description="Helical" evidence="6">
    <location>
        <begin position="333"/>
        <end position="355"/>
    </location>
</feature>
<feature type="transmembrane region" description="Helical" evidence="6">
    <location>
        <begin position="217"/>
        <end position="240"/>
    </location>
</feature>
<evidence type="ECO:0000256" key="1">
    <source>
        <dbReference type="ARBA" id="ARBA00004141"/>
    </source>
</evidence>
<feature type="domain" description="Amino acid transporter transmembrane" evidence="7">
    <location>
        <begin position="92"/>
        <end position="460"/>
    </location>
</feature>
<reference evidence="8" key="2">
    <citation type="submission" date="2025-08" db="UniProtKB">
        <authorList>
            <consortium name="Ensembl"/>
        </authorList>
    </citation>
    <scope>IDENTIFICATION</scope>
</reference>
<name>A0A671W3I4_SPAAU</name>
<dbReference type="GeneTree" id="ENSGT00940000157127"/>
<dbReference type="PANTHER" id="PTHR22950">
    <property type="entry name" value="AMINO ACID TRANSPORTER"/>
    <property type="match status" value="1"/>
</dbReference>
<evidence type="ECO:0000259" key="7">
    <source>
        <dbReference type="Pfam" id="PF01490"/>
    </source>
</evidence>
<dbReference type="Pfam" id="PF01490">
    <property type="entry name" value="Aa_trans"/>
    <property type="match status" value="1"/>
</dbReference>
<keyword evidence="3 6" id="KW-1133">Transmembrane helix</keyword>
<comment type="subcellular location">
    <subcellularLocation>
        <location evidence="1">Membrane</location>
        <topology evidence="1">Multi-pass membrane protein</topology>
    </subcellularLocation>
</comment>
<dbReference type="Ensembl" id="ENSSAUT00010032900.1">
    <property type="protein sequence ID" value="ENSSAUP00010031221.1"/>
    <property type="gene ID" value="ENSSAUG00010013198.1"/>
</dbReference>
<feature type="transmembrane region" description="Helical" evidence="6">
    <location>
        <begin position="376"/>
        <end position="394"/>
    </location>
</feature>
<dbReference type="GO" id="GO:0005886">
    <property type="term" value="C:plasma membrane"/>
    <property type="evidence" value="ECO:0007669"/>
    <property type="project" value="TreeGrafter"/>
</dbReference>
<organism evidence="8 9">
    <name type="scientific">Sparus aurata</name>
    <name type="common">Gilthead sea bream</name>
    <dbReference type="NCBI Taxonomy" id="8175"/>
    <lineage>
        <taxon>Eukaryota</taxon>
        <taxon>Metazoa</taxon>
        <taxon>Chordata</taxon>
        <taxon>Craniata</taxon>
        <taxon>Vertebrata</taxon>
        <taxon>Euteleostomi</taxon>
        <taxon>Actinopterygii</taxon>
        <taxon>Neopterygii</taxon>
        <taxon>Teleostei</taxon>
        <taxon>Neoteleostei</taxon>
        <taxon>Acanthomorphata</taxon>
        <taxon>Eupercaria</taxon>
        <taxon>Spariformes</taxon>
        <taxon>Sparidae</taxon>
        <taxon>Sparus</taxon>
    </lineage>
</organism>
<keyword evidence="2 6" id="KW-0812">Transmembrane</keyword>
<dbReference type="PANTHER" id="PTHR22950:SF22">
    <property type="entry name" value="SODIUM-COUPLED NEUTRAL AMINO ACID TRANSPORTER 3"/>
    <property type="match status" value="1"/>
</dbReference>